<dbReference type="AlphaFoldDB" id="A0A2J7QCA9"/>
<gene>
    <name evidence="1" type="ORF">B7P43_G03702</name>
</gene>
<feature type="non-terminal residue" evidence="1">
    <location>
        <position position="1"/>
    </location>
</feature>
<evidence type="ECO:0000313" key="1">
    <source>
        <dbReference type="EMBL" id="PNF26219.1"/>
    </source>
</evidence>
<reference evidence="1 2" key="1">
    <citation type="submission" date="2017-12" db="EMBL/GenBank/DDBJ databases">
        <title>Hemimetabolous genomes reveal molecular basis of termite eusociality.</title>
        <authorList>
            <person name="Harrison M.C."/>
            <person name="Jongepier E."/>
            <person name="Robertson H.M."/>
            <person name="Arning N."/>
            <person name="Bitard-Feildel T."/>
            <person name="Chao H."/>
            <person name="Childers C.P."/>
            <person name="Dinh H."/>
            <person name="Doddapaneni H."/>
            <person name="Dugan S."/>
            <person name="Gowin J."/>
            <person name="Greiner C."/>
            <person name="Han Y."/>
            <person name="Hu H."/>
            <person name="Hughes D.S.T."/>
            <person name="Huylmans A.-K."/>
            <person name="Kemena C."/>
            <person name="Kremer L.P.M."/>
            <person name="Lee S.L."/>
            <person name="Lopez-Ezquerra A."/>
            <person name="Mallet L."/>
            <person name="Monroy-Kuhn J.M."/>
            <person name="Moser A."/>
            <person name="Murali S.C."/>
            <person name="Muzny D.M."/>
            <person name="Otani S."/>
            <person name="Piulachs M.-D."/>
            <person name="Poelchau M."/>
            <person name="Qu J."/>
            <person name="Schaub F."/>
            <person name="Wada-Katsumata A."/>
            <person name="Worley K.C."/>
            <person name="Xie Q."/>
            <person name="Ylla G."/>
            <person name="Poulsen M."/>
            <person name="Gibbs R.A."/>
            <person name="Schal C."/>
            <person name="Richards S."/>
            <person name="Belles X."/>
            <person name="Korb J."/>
            <person name="Bornberg-Bauer E."/>
        </authorList>
    </citation>
    <scope>NUCLEOTIDE SEQUENCE [LARGE SCALE GENOMIC DNA]</scope>
    <source>
        <tissue evidence="1">Whole body</tissue>
    </source>
</reference>
<dbReference type="Proteomes" id="UP000235965">
    <property type="component" value="Unassembled WGS sequence"/>
</dbReference>
<sequence length="65" mass="7623">PPRPPVLSVCDRVYTNRPRKIQELKLSIRQEIAAVPEDMLEKAMQNFEETLQMCVQQEGRHLTLF</sequence>
<dbReference type="InParanoid" id="A0A2J7QCA9"/>
<name>A0A2J7QCA9_9NEOP</name>
<organism evidence="1 2">
    <name type="scientific">Cryptotermes secundus</name>
    <dbReference type="NCBI Taxonomy" id="105785"/>
    <lineage>
        <taxon>Eukaryota</taxon>
        <taxon>Metazoa</taxon>
        <taxon>Ecdysozoa</taxon>
        <taxon>Arthropoda</taxon>
        <taxon>Hexapoda</taxon>
        <taxon>Insecta</taxon>
        <taxon>Pterygota</taxon>
        <taxon>Neoptera</taxon>
        <taxon>Polyneoptera</taxon>
        <taxon>Dictyoptera</taxon>
        <taxon>Blattodea</taxon>
        <taxon>Blattoidea</taxon>
        <taxon>Termitoidae</taxon>
        <taxon>Kalotermitidae</taxon>
        <taxon>Cryptotermitinae</taxon>
        <taxon>Cryptotermes</taxon>
    </lineage>
</organism>
<dbReference type="Gene3D" id="3.30.420.10">
    <property type="entry name" value="Ribonuclease H-like superfamily/Ribonuclease H"/>
    <property type="match status" value="1"/>
</dbReference>
<dbReference type="EMBL" id="NEVH01016290">
    <property type="protein sequence ID" value="PNF26219.1"/>
    <property type="molecule type" value="Genomic_DNA"/>
</dbReference>
<evidence type="ECO:0000313" key="2">
    <source>
        <dbReference type="Proteomes" id="UP000235965"/>
    </source>
</evidence>
<protein>
    <submittedName>
        <fullName evidence="1">Uncharacterized protein</fullName>
    </submittedName>
</protein>
<comment type="caution">
    <text evidence="1">The sequence shown here is derived from an EMBL/GenBank/DDBJ whole genome shotgun (WGS) entry which is preliminary data.</text>
</comment>
<dbReference type="InterPro" id="IPR036397">
    <property type="entry name" value="RNaseH_sf"/>
</dbReference>
<keyword evidence="2" id="KW-1185">Reference proteome</keyword>
<dbReference type="STRING" id="105785.A0A2J7QCA9"/>
<proteinExistence type="predicted"/>
<dbReference type="GO" id="GO:0003676">
    <property type="term" value="F:nucleic acid binding"/>
    <property type="evidence" value="ECO:0007669"/>
    <property type="project" value="InterPro"/>
</dbReference>
<accession>A0A2J7QCA9</accession>